<dbReference type="InterPro" id="IPR036249">
    <property type="entry name" value="Thioredoxin-like_sf"/>
</dbReference>
<organism evidence="2 3">
    <name type="scientific">Novosphingobium anseongense</name>
    <dbReference type="NCBI Taxonomy" id="3133436"/>
    <lineage>
        <taxon>Bacteria</taxon>
        <taxon>Pseudomonadati</taxon>
        <taxon>Pseudomonadota</taxon>
        <taxon>Alphaproteobacteria</taxon>
        <taxon>Sphingomonadales</taxon>
        <taxon>Sphingomonadaceae</taxon>
        <taxon>Novosphingobium</taxon>
    </lineage>
</organism>
<evidence type="ECO:0000313" key="2">
    <source>
        <dbReference type="EMBL" id="MEJ5975289.1"/>
    </source>
</evidence>
<dbReference type="RefSeq" id="WP_339586620.1">
    <property type="nucleotide sequence ID" value="NZ_JBBHJZ010000001.1"/>
</dbReference>
<gene>
    <name evidence="2" type="ORF">WG901_01475</name>
</gene>
<dbReference type="Gene3D" id="1.20.1050.10">
    <property type="match status" value="1"/>
</dbReference>
<dbReference type="SUPFAM" id="SSF52833">
    <property type="entry name" value="Thioredoxin-like"/>
    <property type="match status" value="1"/>
</dbReference>
<protein>
    <submittedName>
        <fullName evidence="2">Glutathione S-transferase family protein</fullName>
    </submittedName>
</protein>
<proteinExistence type="predicted"/>
<dbReference type="Gene3D" id="3.40.30.10">
    <property type="entry name" value="Glutaredoxin"/>
    <property type="match status" value="1"/>
</dbReference>
<evidence type="ECO:0000259" key="1">
    <source>
        <dbReference type="PROSITE" id="PS50404"/>
    </source>
</evidence>
<accession>A0ABU8RR59</accession>
<name>A0ABU8RR59_9SPHN</name>
<dbReference type="Proteomes" id="UP001361239">
    <property type="component" value="Unassembled WGS sequence"/>
</dbReference>
<dbReference type="InterPro" id="IPR036282">
    <property type="entry name" value="Glutathione-S-Trfase_C_sf"/>
</dbReference>
<dbReference type="Pfam" id="PF13410">
    <property type="entry name" value="GST_C_2"/>
    <property type="match status" value="1"/>
</dbReference>
<evidence type="ECO:0000313" key="3">
    <source>
        <dbReference type="Proteomes" id="UP001361239"/>
    </source>
</evidence>
<dbReference type="Pfam" id="PF13417">
    <property type="entry name" value="GST_N_3"/>
    <property type="match status" value="1"/>
</dbReference>
<keyword evidence="3" id="KW-1185">Reference proteome</keyword>
<comment type="caution">
    <text evidence="2">The sequence shown here is derived from an EMBL/GenBank/DDBJ whole genome shotgun (WGS) entry which is preliminary data.</text>
</comment>
<dbReference type="PROSITE" id="PS50404">
    <property type="entry name" value="GST_NTER"/>
    <property type="match status" value="1"/>
</dbReference>
<dbReference type="InterPro" id="IPR004045">
    <property type="entry name" value="Glutathione_S-Trfase_N"/>
</dbReference>
<dbReference type="PANTHER" id="PTHR44051">
    <property type="entry name" value="GLUTATHIONE S-TRANSFERASE-RELATED"/>
    <property type="match status" value="1"/>
</dbReference>
<dbReference type="EMBL" id="JBBHJZ010000001">
    <property type="protein sequence ID" value="MEJ5975289.1"/>
    <property type="molecule type" value="Genomic_DNA"/>
</dbReference>
<dbReference type="PANTHER" id="PTHR44051:SF8">
    <property type="entry name" value="GLUTATHIONE S-TRANSFERASE GSTA"/>
    <property type="match status" value="1"/>
</dbReference>
<feature type="domain" description="GST N-terminal" evidence="1">
    <location>
        <begin position="1"/>
        <end position="78"/>
    </location>
</feature>
<sequence length="208" mass="22760">MQLIGQYDSPFVRRVGLALTRYGIAFDHHPFSSFGESDKFVAHNPLRRVPTLVLDDGEALIDSYAILDHLDEGHGRDRALIAPSGPERRAALRRCAIATGIADKAVSFFYAKNFAPSLDPVFVARSEGQIRDGLAVLNDECAARPGDWWFGAEPGHDDNTVACVARFVSEAYAYLVTLADYPALADHSARAEARAEFQAIQQAFIPPA</sequence>
<reference evidence="2 3" key="1">
    <citation type="submission" date="2024-03" db="EMBL/GenBank/DDBJ databases">
        <authorList>
            <person name="Jo J.-H."/>
        </authorList>
    </citation>
    <scope>NUCLEOTIDE SEQUENCE [LARGE SCALE GENOMIC DNA]</scope>
    <source>
        <strain evidence="2 3">PS1R-30</strain>
    </source>
</reference>
<dbReference type="SUPFAM" id="SSF47616">
    <property type="entry name" value="GST C-terminal domain-like"/>
    <property type="match status" value="1"/>
</dbReference>